<dbReference type="GO" id="GO:0005829">
    <property type="term" value="C:cytosol"/>
    <property type="evidence" value="ECO:0007669"/>
    <property type="project" value="TreeGrafter"/>
</dbReference>
<dbReference type="HOGENOM" id="CLU_531286_0_0_1"/>
<feature type="compositionally biased region" description="Basic and acidic residues" evidence="1">
    <location>
        <begin position="195"/>
        <end position="205"/>
    </location>
</feature>
<feature type="compositionally biased region" description="Basic and acidic residues" evidence="1">
    <location>
        <begin position="212"/>
        <end position="227"/>
    </location>
</feature>
<dbReference type="EMBL" id="JH816417">
    <property type="protein sequence ID" value="EKC39866.1"/>
    <property type="molecule type" value="Genomic_DNA"/>
</dbReference>
<organism evidence="3">
    <name type="scientific">Magallana gigas</name>
    <name type="common">Pacific oyster</name>
    <name type="synonym">Crassostrea gigas</name>
    <dbReference type="NCBI Taxonomy" id="29159"/>
    <lineage>
        <taxon>Eukaryota</taxon>
        <taxon>Metazoa</taxon>
        <taxon>Spiralia</taxon>
        <taxon>Lophotrochozoa</taxon>
        <taxon>Mollusca</taxon>
        <taxon>Bivalvia</taxon>
        <taxon>Autobranchia</taxon>
        <taxon>Pteriomorphia</taxon>
        <taxon>Ostreida</taxon>
        <taxon>Ostreoidea</taxon>
        <taxon>Ostreidae</taxon>
        <taxon>Magallana</taxon>
    </lineage>
</organism>
<keyword evidence="2" id="KW-0812">Transmembrane</keyword>
<dbReference type="GO" id="GO:0022008">
    <property type="term" value="P:neurogenesis"/>
    <property type="evidence" value="ECO:0007669"/>
    <property type="project" value="TreeGrafter"/>
</dbReference>
<dbReference type="SUPFAM" id="SSF54695">
    <property type="entry name" value="POZ domain"/>
    <property type="match status" value="1"/>
</dbReference>
<dbReference type="PROSITE" id="PS50097">
    <property type="entry name" value="BTB"/>
    <property type="match status" value="1"/>
</dbReference>
<evidence type="ECO:0000313" key="3">
    <source>
        <dbReference type="EMBL" id="EKC39866.1"/>
    </source>
</evidence>
<dbReference type="SMART" id="SM00225">
    <property type="entry name" value="BTB"/>
    <property type="match status" value="1"/>
</dbReference>
<dbReference type="Pfam" id="PF00651">
    <property type="entry name" value="BTB"/>
    <property type="match status" value="1"/>
</dbReference>
<feature type="region of interest" description="Disordered" evidence="1">
    <location>
        <begin position="176"/>
        <end position="227"/>
    </location>
</feature>
<dbReference type="InterPro" id="IPR011333">
    <property type="entry name" value="SKP1/BTB/POZ_sf"/>
</dbReference>
<reference evidence="3" key="1">
    <citation type="journal article" date="2012" name="Nature">
        <title>The oyster genome reveals stress adaptation and complexity of shell formation.</title>
        <authorList>
            <person name="Zhang G."/>
            <person name="Fang X."/>
            <person name="Guo X."/>
            <person name="Li L."/>
            <person name="Luo R."/>
            <person name="Xu F."/>
            <person name="Yang P."/>
            <person name="Zhang L."/>
            <person name="Wang X."/>
            <person name="Qi H."/>
            <person name="Xiong Z."/>
            <person name="Que H."/>
            <person name="Xie Y."/>
            <person name="Holland P.W."/>
            <person name="Paps J."/>
            <person name="Zhu Y."/>
            <person name="Wu F."/>
            <person name="Chen Y."/>
            <person name="Wang J."/>
            <person name="Peng C."/>
            <person name="Meng J."/>
            <person name="Yang L."/>
            <person name="Liu J."/>
            <person name="Wen B."/>
            <person name="Zhang N."/>
            <person name="Huang Z."/>
            <person name="Zhu Q."/>
            <person name="Feng Y."/>
            <person name="Mount A."/>
            <person name="Hedgecock D."/>
            <person name="Xu Z."/>
            <person name="Liu Y."/>
            <person name="Domazet-Loso T."/>
            <person name="Du Y."/>
            <person name="Sun X."/>
            <person name="Zhang S."/>
            <person name="Liu B."/>
            <person name="Cheng P."/>
            <person name="Jiang X."/>
            <person name="Li J."/>
            <person name="Fan D."/>
            <person name="Wang W."/>
            <person name="Fu W."/>
            <person name="Wang T."/>
            <person name="Wang B."/>
            <person name="Zhang J."/>
            <person name="Peng Z."/>
            <person name="Li Y."/>
            <person name="Li N."/>
            <person name="Wang J."/>
            <person name="Chen M."/>
            <person name="He Y."/>
            <person name="Tan F."/>
            <person name="Song X."/>
            <person name="Zheng Q."/>
            <person name="Huang R."/>
            <person name="Yang H."/>
            <person name="Du X."/>
            <person name="Chen L."/>
            <person name="Yang M."/>
            <person name="Gaffney P.M."/>
            <person name="Wang S."/>
            <person name="Luo L."/>
            <person name="She Z."/>
            <person name="Ming Y."/>
            <person name="Huang W."/>
            <person name="Zhang S."/>
            <person name="Huang B."/>
            <person name="Zhang Y."/>
            <person name="Qu T."/>
            <person name="Ni P."/>
            <person name="Miao G."/>
            <person name="Wang J."/>
            <person name="Wang Q."/>
            <person name="Steinberg C.E."/>
            <person name="Wang H."/>
            <person name="Li N."/>
            <person name="Qian L."/>
            <person name="Zhang G."/>
            <person name="Li Y."/>
            <person name="Yang H."/>
            <person name="Liu X."/>
            <person name="Wang J."/>
            <person name="Yin Y."/>
            <person name="Wang J."/>
        </authorList>
    </citation>
    <scope>NUCLEOTIDE SEQUENCE [LARGE SCALE GENOMIC DNA]</scope>
    <source>
        <strain evidence="3">05x7-T-G4-1.051#20</strain>
    </source>
</reference>
<name>K1RXW9_MAGGI</name>
<dbReference type="AlphaFoldDB" id="K1RXW9"/>
<dbReference type="PANTHER" id="PTHR45774">
    <property type="entry name" value="BTB/POZ DOMAIN-CONTAINING"/>
    <property type="match status" value="1"/>
</dbReference>
<dbReference type="Gene3D" id="3.30.710.10">
    <property type="entry name" value="Potassium Channel Kv1.1, Chain A"/>
    <property type="match status" value="1"/>
</dbReference>
<sequence length="513" mass="58608">MAIHEHSNGNWQAGKNVLGCNEYMFINQIYCDVTFKVGTAGKEVKAHKYVLASRSSVFAAMLYGSLSEANEVIAVPDIEAETFNILLKFLYFEDNIIDETTVITTLYAAEKYAVTELVGICQSFLESEMAADNVCVIVENARMFNMADLLTKYDKRELHNEMDLLRTTPIANCPCSTEEETRIPQEKSAGINKKQKGERATEKNSEQYVNPTEKKKAQDEQRKKKFEEKKNEAVLKKKARTELNNKVLQELNIDFNRIQNENIESGEDLLPLQDMELEFTQLSNDSDHEEINADSELIALTDLPVQEDYSMPKPGKLSSDVAKRYKMVELTPGSGVYLYQHDIDYVQRMRDPSAQGTAAYGKRIAKLLMNIFFTKKDFPDCKLSPNAKGHLVLDETVTSAIIKQTCGSLLAVSQQSFDCNLSSVRHNITWYITEIYTAVLVTEGFPYRAAWTSRHTGHGMWIWIHCRLNRIMCSVILLVLVGGLFWQYLRRKPYSQYTMIPTEDILENQKYPY</sequence>
<evidence type="ECO:0000256" key="1">
    <source>
        <dbReference type="SAM" id="MobiDB-lite"/>
    </source>
</evidence>
<dbReference type="InterPro" id="IPR000210">
    <property type="entry name" value="BTB/POZ_dom"/>
</dbReference>
<gene>
    <name evidence="3" type="ORF">CGI_10007121</name>
</gene>
<keyword evidence="2" id="KW-0472">Membrane</keyword>
<feature type="transmembrane region" description="Helical" evidence="2">
    <location>
        <begin position="468"/>
        <end position="489"/>
    </location>
</feature>
<keyword evidence="2" id="KW-1133">Transmembrane helix</keyword>
<dbReference type="PANTHER" id="PTHR45774:SF4">
    <property type="entry name" value="AXUNDEAD, ISOFORM F"/>
    <property type="match status" value="1"/>
</dbReference>
<dbReference type="InParanoid" id="K1RXW9"/>
<protein>
    <submittedName>
        <fullName evidence="3">BTB/POZ domain-containing protein 6</fullName>
    </submittedName>
</protein>
<evidence type="ECO:0000256" key="2">
    <source>
        <dbReference type="SAM" id="Phobius"/>
    </source>
</evidence>
<proteinExistence type="predicted"/>
<accession>K1RXW9</accession>